<dbReference type="OrthoDB" id="2544694at2759"/>
<keyword evidence="4 5" id="KW-0472">Membrane</keyword>
<evidence type="ECO:0000313" key="7">
    <source>
        <dbReference type="Proteomes" id="UP000324767"/>
    </source>
</evidence>
<organism evidence="6 7">
    <name type="scientific">Lasallia pustulata</name>
    <dbReference type="NCBI Taxonomy" id="136370"/>
    <lineage>
        <taxon>Eukaryota</taxon>
        <taxon>Fungi</taxon>
        <taxon>Dikarya</taxon>
        <taxon>Ascomycota</taxon>
        <taxon>Pezizomycotina</taxon>
        <taxon>Lecanoromycetes</taxon>
        <taxon>OSLEUM clade</taxon>
        <taxon>Umbilicariomycetidae</taxon>
        <taxon>Umbilicariales</taxon>
        <taxon>Umbilicariaceae</taxon>
        <taxon>Lasallia</taxon>
    </lineage>
</organism>
<gene>
    <name evidence="6" type="ORF">FRX48_01818</name>
</gene>
<dbReference type="PANTHER" id="PTHR48022:SF2">
    <property type="entry name" value="PLASTIDIC GLUCOSE TRANSPORTER 4"/>
    <property type="match status" value="1"/>
</dbReference>
<keyword evidence="6" id="KW-0813">Transport</keyword>
<dbReference type="InterPro" id="IPR036259">
    <property type="entry name" value="MFS_trans_sf"/>
</dbReference>
<feature type="transmembrane region" description="Helical" evidence="5">
    <location>
        <begin position="17"/>
        <end position="36"/>
    </location>
</feature>
<dbReference type="GO" id="GO:0005351">
    <property type="term" value="F:carbohydrate:proton symporter activity"/>
    <property type="evidence" value="ECO:0007669"/>
    <property type="project" value="TreeGrafter"/>
</dbReference>
<keyword evidence="6" id="KW-0762">Sugar transport</keyword>
<evidence type="ECO:0000313" key="6">
    <source>
        <dbReference type="EMBL" id="KAA6415066.1"/>
    </source>
</evidence>
<accession>A0A5M8Q293</accession>
<dbReference type="Proteomes" id="UP000324767">
    <property type="component" value="Unassembled WGS sequence"/>
</dbReference>
<dbReference type="InterPro" id="IPR005828">
    <property type="entry name" value="MFS_sugar_transport-like"/>
</dbReference>
<sequence>MNTFFIPITLSRLGWKIFIMFGCFNIIAMPIIWFIYPEPANKTLEEVNLLFTSDSLLVGKNMADYRRLVDEAGGNITVAERRLLDSIDVGYAETDARTMSYAAHGGEDRFAY</sequence>
<dbReference type="PANTHER" id="PTHR48022">
    <property type="entry name" value="PLASTIDIC GLUCOSE TRANSPORTER 4"/>
    <property type="match status" value="1"/>
</dbReference>
<comment type="caution">
    <text evidence="6">The sequence shown here is derived from an EMBL/GenBank/DDBJ whole genome shotgun (WGS) entry which is preliminary data.</text>
</comment>
<comment type="subcellular location">
    <subcellularLocation>
        <location evidence="1">Membrane</location>
        <topology evidence="1">Multi-pass membrane protein</topology>
    </subcellularLocation>
</comment>
<evidence type="ECO:0000256" key="4">
    <source>
        <dbReference type="ARBA" id="ARBA00023136"/>
    </source>
</evidence>
<protein>
    <submittedName>
        <fullName evidence="6">Sugar transporter STL1</fullName>
    </submittedName>
</protein>
<keyword evidence="2 5" id="KW-0812">Transmembrane</keyword>
<evidence type="ECO:0000256" key="5">
    <source>
        <dbReference type="SAM" id="Phobius"/>
    </source>
</evidence>
<dbReference type="AlphaFoldDB" id="A0A5M8Q293"/>
<reference evidence="6 7" key="1">
    <citation type="submission" date="2019-09" db="EMBL/GenBank/DDBJ databases">
        <title>The hologenome of the rock-dwelling lichen Lasallia pustulata.</title>
        <authorList>
            <person name="Greshake Tzovaras B."/>
            <person name="Segers F."/>
            <person name="Bicker A."/>
            <person name="Dal Grande F."/>
            <person name="Otte J."/>
            <person name="Hankeln T."/>
            <person name="Schmitt I."/>
            <person name="Ebersberger I."/>
        </authorList>
    </citation>
    <scope>NUCLEOTIDE SEQUENCE [LARGE SCALE GENOMIC DNA]</scope>
    <source>
        <strain evidence="6">A1-1</strain>
    </source>
</reference>
<evidence type="ECO:0000256" key="1">
    <source>
        <dbReference type="ARBA" id="ARBA00004141"/>
    </source>
</evidence>
<dbReference type="GO" id="GO:0016020">
    <property type="term" value="C:membrane"/>
    <property type="evidence" value="ECO:0007669"/>
    <property type="project" value="UniProtKB-SubCell"/>
</dbReference>
<evidence type="ECO:0000256" key="2">
    <source>
        <dbReference type="ARBA" id="ARBA00022692"/>
    </source>
</evidence>
<dbReference type="Gene3D" id="1.20.1250.20">
    <property type="entry name" value="MFS general substrate transporter like domains"/>
    <property type="match status" value="1"/>
</dbReference>
<dbReference type="Pfam" id="PF00083">
    <property type="entry name" value="Sugar_tr"/>
    <property type="match status" value="1"/>
</dbReference>
<proteinExistence type="predicted"/>
<evidence type="ECO:0000256" key="3">
    <source>
        <dbReference type="ARBA" id="ARBA00022989"/>
    </source>
</evidence>
<dbReference type="InterPro" id="IPR050360">
    <property type="entry name" value="MFS_Sugar_Transporters"/>
</dbReference>
<keyword evidence="3 5" id="KW-1133">Transmembrane helix</keyword>
<name>A0A5M8Q293_9LECA</name>
<dbReference type="EMBL" id="VXIT01000002">
    <property type="protein sequence ID" value="KAA6415066.1"/>
    <property type="molecule type" value="Genomic_DNA"/>
</dbReference>